<dbReference type="AlphaFoldDB" id="A0A3Q7I834"/>
<name>A0A3Q7I834_SOLLC</name>
<dbReference type="KEGG" id="sly:101251328"/>
<dbReference type="EnsemblPlants" id="Solyc09g082260.1.1">
    <property type="protein sequence ID" value="Solyc09g082260.1.1.1"/>
    <property type="gene ID" value="Solyc09g082260.1"/>
</dbReference>
<dbReference type="GeneID" id="101251328"/>
<dbReference type="Gramene" id="Solyc09g082260.1.1">
    <property type="protein sequence ID" value="Solyc09g082260.1.1.1"/>
    <property type="gene ID" value="Solyc09g082260.1"/>
</dbReference>
<feature type="compositionally biased region" description="Basic and acidic residues" evidence="1">
    <location>
        <begin position="261"/>
        <end position="273"/>
    </location>
</feature>
<dbReference type="OrthoDB" id="630895at2759"/>
<dbReference type="InParanoid" id="A0A3Q7I834"/>
<evidence type="ECO:0000259" key="2">
    <source>
        <dbReference type="PROSITE" id="PS51186"/>
    </source>
</evidence>
<feature type="domain" description="N-acetyltransferase" evidence="2">
    <location>
        <begin position="80"/>
        <end position="241"/>
    </location>
</feature>
<evidence type="ECO:0000313" key="3">
    <source>
        <dbReference type="EnsemblPlants" id="Solyc09g082260.1.1.1"/>
    </source>
</evidence>
<dbReference type="Gene3D" id="3.40.630.30">
    <property type="match status" value="1"/>
</dbReference>
<sequence length="302" mass="34489">MENTEELSMKFEEVLKLSNDKDVVTDDYSDSDISLRVLDLTGVDGFMEFYAYVNDSVSCDTFESKEDAVVADDYSDSDMISLRPLDLTDVDDFMECYMDDNVSMFYSCEPFESKEEAMQHMVDFELTRPWNRAICLNDKVIGTICVTPLDQEWYSCRAEIGYEISSKYWGKGIATKAVKMVASTIFVEWPCLARLEGVVDVENPASQRVLEKAGFTREGIMRKYYLRDGEPRDMVMFSLLSTDSLDNLGLDIPICGKSSYEKRKNHSGSDGRKAGKHPFSVFSPERKESTAKPTRKNKFSRY</sequence>
<reference evidence="3" key="1">
    <citation type="journal article" date="2012" name="Nature">
        <title>The tomato genome sequence provides insights into fleshy fruit evolution.</title>
        <authorList>
            <consortium name="Tomato Genome Consortium"/>
        </authorList>
    </citation>
    <scope>NUCLEOTIDE SEQUENCE [LARGE SCALE GENOMIC DNA]</scope>
    <source>
        <strain evidence="3">cv. Heinz 1706</strain>
    </source>
</reference>
<dbReference type="PANTHER" id="PTHR46067">
    <property type="entry name" value="ACYL-COA N-ACYLTRANSFERASES (NAT) SUPERFAMILY PROTEIN"/>
    <property type="match status" value="1"/>
</dbReference>
<feature type="region of interest" description="Disordered" evidence="1">
    <location>
        <begin position="261"/>
        <end position="302"/>
    </location>
</feature>
<dbReference type="PaxDb" id="4081-Solyc09g082260.1.1"/>
<keyword evidence="4" id="KW-1185">Reference proteome</keyword>
<protein>
    <recommendedName>
        <fullName evidence="2">N-acetyltransferase domain-containing protein</fullName>
    </recommendedName>
</protein>
<reference evidence="3" key="2">
    <citation type="submission" date="2019-01" db="UniProtKB">
        <authorList>
            <consortium name="EnsemblPlants"/>
        </authorList>
    </citation>
    <scope>IDENTIFICATION</scope>
    <source>
        <strain evidence="3">cv. Heinz 1706</strain>
    </source>
</reference>
<accession>A0A3Q7I834</accession>
<dbReference type="SUPFAM" id="SSF55729">
    <property type="entry name" value="Acyl-CoA N-acyltransferases (Nat)"/>
    <property type="match status" value="1"/>
</dbReference>
<dbReference type="Proteomes" id="UP000004994">
    <property type="component" value="Chromosome 9"/>
</dbReference>
<dbReference type="InterPro" id="IPR016181">
    <property type="entry name" value="Acyl_CoA_acyltransferase"/>
</dbReference>
<dbReference type="Pfam" id="PF13302">
    <property type="entry name" value="Acetyltransf_3"/>
    <property type="match status" value="1"/>
</dbReference>
<dbReference type="PANTHER" id="PTHR46067:SF13">
    <property type="entry name" value="N-ACETYLTRANSFERASE DOMAIN-CONTAINING PROTEIN"/>
    <property type="match status" value="1"/>
</dbReference>
<proteinExistence type="predicted"/>
<feature type="compositionally biased region" description="Basic residues" evidence="1">
    <location>
        <begin position="293"/>
        <end position="302"/>
    </location>
</feature>
<evidence type="ECO:0000313" key="4">
    <source>
        <dbReference type="Proteomes" id="UP000004994"/>
    </source>
</evidence>
<dbReference type="GO" id="GO:0016747">
    <property type="term" value="F:acyltransferase activity, transferring groups other than amino-acyl groups"/>
    <property type="evidence" value="ECO:0007669"/>
    <property type="project" value="InterPro"/>
</dbReference>
<dbReference type="InterPro" id="IPR000182">
    <property type="entry name" value="GNAT_dom"/>
</dbReference>
<dbReference type="PROSITE" id="PS51186">
    <property type="entry name" value="GNAT"/>
    <property type="match status" value="1"/>
</dbReference>
<evidence type="ECO:0000256" key="1">
    <source>
        <dbReference type="SAM" id="MobiDB-lite"/>
    </source>
</evidence>
<organism evidence="3">
    <name type="scientific">Solanum lycopersicum</name>
    <name type="common">Tomato</name>
    <name type="synonym">Lycopersicon esculentum</name>
    <dbReference type="NCBI Taxonomy" id="4081"/>
    <lineage>
        <taxon>Eukaryota</taxon>
        <taxon>Viridiplantae</taxon>
        <taxon>Streptophyta</taxon>
        <taxon>Embryophyta</taxon>
        <taxon>Tracheophyta</taxon>
        <taxon>Spermatophyta</taxon>
        <taxon>Magnoliopsida</taxon>
        <taxon>eudicotyledons</taxon>
        <taxon>Gunneridae</taxon>
        <taxon>Pentapetalae</taxon>
        <taxon>asterids</taxon>
        <taxon>lamiids</taxon>
        <taxon>Solanales</taxon>
        <taxon>Solanaceae</taxon>
        <taxon>Solanoideae</taxon>
        <taxon>Solaneae</taxon>
        <taxon>Solanum</taxon>
        <taxon>Solanum subgen. Lycopersicon</taxon>
    </lineage>
</organism>